<organism evidence="2 3">
    <name type="scientific">Senna tora</name>
    <dbReference type="NCBI Taxonomy" id="362788"/>
    <lineage>
        <taxon>Eukaryota</taxon>
        <taxon>Viridiplantae</taxon>
        <taxon>Streptophyta</taxon>
        <taxon>Embryophyta</taxon>
        <taxon>Tracheophyta</taxon>
        <taxon>Spermatophyta</taxon>
        <taxon>Magnoliopsida</taxon>
        <taxon>eudicotyledons</taxon>
        <taxon>Gunneridae</taxon>
        <taxon>Pentapetalae</taxon>
        <taxon>rosids</taxon>
        <taxon>fabids</taxon>
        <taxon>Fabales</taxon>
        <taxon>Fabaceae</taxon>
        <taxon>Caesalpinioideae</taxon>
        <taxon>Cassia clade</taxon>
        <taxon>Senna</taxon>
    </lineage>
</organism>
<sequence>MEKLQILEISGSASTLKEVGIGERLGVWLALFLTVYFSAGSAIAVQDLSHFR</sequence>
<dbReference type="EMBL" id="JAAIUW010000001">
    <property type="protein sequence ID" value="KAF7844852.1"/>
    <property type="molecule type" value="Genomic_DNA"/>
</dbReference>
<reference evidence="2" key="1">
    <citation type="submission" date="2020-09" db="EMBL/GenBank/DDBJ databases">
        <title>Genome-Enabled Discovery of Anthraquinone Biosynthesis in Senna tora.</title>
        <authorList>
            <person name="Kang S.-H."/>
            <person name="Pandey R.P."/>
            <person name="Lee C.-M."/>
            <person name="Sim J.-S."/>
            <person name="Jeong J.-T."/>
            <person name="Choi B.-S."/>
            <person name="Jung M."/>
            <person name="Ginzburg D."/>
            <person name="Zhao K."/>
            <person name="Won S.Y."/>
            <person name="Oh T.-J."/>
            <person name="Yu Y."/>
            <person name="Kim N.-H."/>
            <person name="Lee O.R."/>
            <person name="Lee T.-H."/>
            <person name="Bashyal P."/>
            <person name="Kim T.-S."/>
            <person name="Lee W.-H."/>
            <person name="Kawkins C."/>
            <person name="Kim C.-K."/>
            <person name="Kim J.S."/>
            <person name="Ahn B.O."/>
            <person name="Rhee S.Y."/>
            <person name="Sohng J.K."/>
        </authorList>
    </citation>
    <scope>NUCLEOTIDE SEQUENCE</scope>
    <source>
        <tissue evidence="2">Leaf</tissue>
    </source>
</reference>
<keyword evidence="3" id="KW-1185">Reference proteome</keyword>
<accession>A0A834XJ80</accession>
<gene>
    <name evidence="2" type="ORF">G2W53_001757</name>
</gene>
<keyword evidence="1" id="KW-0472">Membrane</keyword>
<name>A0A834XJ80_9FABA</name>
<dbReference type="AlphaFoldDB" id="A0A834XJ80"/>
<dbReference type="Proteomes" id="UP000634136">
    <property type="component" value="Unassembled WGS sequence"/>
</dbReference>
<protein>
    <submittedName>
        <fullName evidence="2">Uncharacterized protein</fullName>
    </submittedName>
</protein>
<keyword evidence="1" id="KW-1133">Transmembrane helix</keyword>
<evidence type="ECO:0000256" key="1">
    <source>
        <dbReference type="SAM" id="Phobius"/>
    </source>
</evidence>
<evidence type="ECO:0000313" key="3">
    <source>
        <dbReference type="Proteomes" id="UP000634136"/>
    </source>
</evidence>
<feature type="transmembrane region" description="Helical" evidence="1">
    <location>
        <begin position="25"/>
        <end position="45"/>
    </location>
</feature>
<evidence type="ECO:0000313" key="2">
    <source>
        <dbReference type="EMBL" id="KAF7844852.1"/>
    </source>
</evidence>
<comment type="caution">
    <text evidence="2">The sequence shown here is derived from an EMBL/GenBank/DDBJ whole genome shotgun (WGS) entry which is preliminary data.</text>
</comment>
<keyword evidence="1" id="KW-0812">Transmembrane</keyword>
<proteinExistence type="predicted"/>